<comment type="caution">
    <text evidence="2">The sequence shown here is derived from an EMBL/GenBank/DDBJ whole genome shotgun (WGS) entry which is preliminary data.</text>
</comment>
<reference evidence="2 3" key="1">
    <citation type="submission" date="2020-04" db="EMBL/GenBank/DDBJ databases">
        <authorList>
            <person name="Yoon J."/>
        </authorList>
    </citation>
    <scope>NUCLEOTIDE SEQUENCE [LARGE SCALE GENOMIC DNA]</scope>
    <source>
        <strain evidence="2 3">KMU-166</strain>
    </source>
</reference>
<accession>A0ABX1GJ62</accession>
<keyword evidence="3" id="KW-1185">Reference proteome</keyword>
<evidence type="ECO:0000256" key="1">
    <source>
        <dbReference type="SAM" id="SignalP"/>
    </source>
</evidence>
<name>A0ABX1GJ62_9GAMM</name>
<dbReference type="RefSeq" id="WP_168451802.1">
    <property type="nucleotide sequence ID" value="NZ_JAAWWK010000007.1"/>
</dbReference>
<gene>
    <name evidence="2" type="ORF">HCU74_17880</name>
</gene>
<feature type="signal peptide" evidence="1">
    <location>
        <begin position="1"/>
        <end position="25"/>
    </location>
</feature>
<protein>
    <submittedName>
        <fullName evidence="2">Uncharacterized protein</fullName>
    </submittedName>
</protein>
<dbReference type="EMBL" id="JAAWWK010000007">
    <property type="protein sequence ID" value="NKI19280.1"/>
    <property type="molecule type" value="Genomic_DNA"/>
</dbReference>
<feature type="chain" id="PRO_5045303074" evidence="1">
    <location>
        <begin position="26"/>
        <end position="157"/>
    </location>
</feature>
<evidence type="ECO:0000313" key="3">
    <source>
        <dbReference type="Proteomes" id="UP000765845"/>
    </source>
</evidence>
<organism evidence="2 3">
    <name type="scientific">Spongiibacter thalassae</name>
    <dbReference type="NCBI Taxonomy" id="2721624"/>
    <lineage>
        <taxon>Bacteria</taxon>
        <taxon>Pseudomonadati</taxon>
        <taxon>Pseudomonadota</taxon>
        <taxon>Gammaproteobacteria</taxon>
        <taxon>Cellvibrionales</taxon>
        <taxon>Spongiibacteraceae</taxon>
        <taxon>Spongiibacter</taxon>
    </lineage>
</organism>
<keyword evidence="1" id="KW-0732">Signal</keyword>
<evidence type="ECO:0000313" key="2">
    <source>
        <dbReference type="EMBL" id="NKI19280.1"/>
    </source>
</evidence>
<dbReference type="Proteomes" id="UP000765845">
    <property type="component" value="Unassembled WGS sequence"/>
</dbReference>
<proteinExistence type="predicted"/>
<sequence length="157" mass="15616">MLLKKKLISAVGTAAMLFGVNTAVAQIPAVALPTDALGGLPAPTGLPELGLPFGIDPFTVGDTFIAIGAGALAGGGLSGVPLIGEELNGLTTPEGAQAGLDMVVSEQKLPVGIPVVGRQPHKLYGPVVIAILRSNGVPVDMLPINPVTFSPGSVLAP</sequence>